<evidence type="ECO:0000256" key="1">
    <source>
        <dbReference type="SAM" id="MobiDB-lite"/>
    </source>
</evidence>
<feature type="compositionally biased region" description="Polar residues" evidence="1">
    <location>
        <begin position="214"/>
        <end position="225"/>
    </location>
</feature>
<sequence length="588" mass="61941">MPRLVWFQGIGSMKPSPAPLLEDAAVKADRKRKRKAEAYLADEREKRHQLIRDRKKRERDQRTREEGRSPTPSTASSDEEWSSDDTLEAVPLAGEIGESSGSGVLPEVMLIMTPPAAGAVPPLRGSQGSAGESQRVPVLATVVQARVEPVVEVPSSPEPEGSDVPVAVLTSTSVAMPGTVPVEASGGSGAPVLPSGALAELTAGSSLGALVTATVQGSPPGSESSLPVGASVAPVASHAPGPPLRVDAPSVSSPASANVMPGTASRGWRCLFPTPRSSRLAILPPFCRGHGFLRSCFTWLNAFGAVVLSRISRSRRPHGLRARGRHLRRRHPRWLLPHWERRSSDPLLHRRRVATADPVGKAALEQLEPAREGGADSGGAMIPLPSPPPGPPPSGAIRLFILPRLLSAVQEESPSLSAEQEAMDWGIVQEASTSAAVDVGTVLESLRTALAAASHAEEAISQRVLRHGAALLARATERISSLGGAQAEAAQARTDDSRLQEARAATVRQASMLAMRLDSVSAEASSLRAEVVSHFRELRPVLAPIAEGFAAGVADKKVERIEDKVSPHALMVSSHVDPPALLRNPLAD</sequence>
<evidence type="ECO:0000313" key="3">
    <source>
        <dbReference type="Proteomes" id="UP001341281"/>
    </source>
</evidence>
<evidence type="ECO:0000313" key="2">
    <source>
        <dbReference type="EMBL" id="WVZ50771.1"/>
    </source>
</evidence>
<feature type="region of interest" description="Disordered" evidence="1">
    <location>
        <begin position="214"/>
        <end position="250"/>
    </location>
</feature>
<keyword evidence="3" id="KW-1185">Reference proteome</keyword>
<feature type="compositionally biased region" description="Acidic residues" evidence="1">
    <location>
        <begin position="77"/>
        <end position="86"/>
    </location>
</feature>
<proteinExistence type="predicted"/>
<feature type="compositionally biased region" description="Basic and acidic residues" evidence="1">
    <location>
        <begin position="41"/>
        <end position="68"/>
    </location>
</feature>
<dbReference type="Proteomes" id="UP001341281">
    <property type="component" value="Chromosome 01"/>
</dbReference>
<dbReference type="EMBL" id="CP144745">
    <property type="protein sequence ID" value="WVZ50771.1"/>
    <property type="molecule type" value="Genomic_DNA"/>
</dbReference>
<gene>
    <name evidence="2" type="ORF">U9M48_001996</name>
</gene>
<reference evidence="2 3" key="1">
    <citation type="submission" date="2024-02" db="EMBL/GenBank/DDBJ databases">
        <title>High-quality chromosome-scale genome assembly of Pensacola bahiagrass (Paspalum notatum Flugge var. saurae).</title>
        <authorList>
            <person name="Vega J.M."/>
            <person name="Podio M."/>
            <person name="Orjuela J."/>
            <person name="Siena L.A."/>
            <person name="Pessino S.C."/>
            <person name="Combes M.C."/>
            <person name="Mariac C."/>
            <person name="Albertini E."/>
            <person name="Pupilli F."/>
            <person name="Ortiz J.P.A."/>
            <person name="Leblanc O."/>
        </authorList>
    </citation>
    <scope>NUCLEOTIDE SEQUENCE [LARGE SCALE GENOMIC DNA]</scope>
    <source>
        <strain evidence="2">R1</strain>
        <tissue evidence="2">Leaf</tissue>
    </source>
</reference>
<protein>
    <submittedName>
        <fullName evidence="2">Uncharacterized protein</fullName>
    </submittedName>
</protein>
<dbReference type="AlphaFoldDB" id="A0AAQ3PJ34"/>
<name>A0AAQ3PJ34_PASNO</name>
<accession>A0AAQ3PJ34</accession>
<feature type="region of interest" description="Disordered" evidence="1">
    <location>
        <begin position="11"/>
        <end position="86"/>
    </location>
</feature>
<organism evidence="2 3">
    <name type="scientific">Paspalum notatum var. saurae</name>
    <dbReference type="NCBI Taxonomy" id="547442"/>
    <lineage>
        <taxon>Eukaryota</taxon>
        <taxon>Viridiplantae</taxon>
        <taxon>Streptophyta</taxon>
        <taxon>Embryophyta</taxon>
        <taxon>Tracheophyta</taxon>
        <taxon>Spermatophyta</taxon>
        <taxon>Magnoliopsida</taxon>
        <taxon>Liliopsida</taxon>
        <taxon>Poales</taxon>
        <taxon>Poaceae</taxon>
        <taxon>PACMAD clade</taxon>
        <taxon>Panicoideae</taxon>
        <taxon>Andropogonodae</taxon>
        <taxon>Paspaleae</taxon>
        <taxon>Paspalinae</taxon>
        <taxon>Paspalum</taxon>
    </lineage>
</organism>